<dbReference type="PANTHER" id="PTHR45436:SF5">
    <property type="entry name" value="SENSOR HISTIDINE KINASE TRCS"/>
    <property type="match status" value="1"/>
</dbReference>
<dbReference type="GO" id="GO:0000155">
    <property type="term" value="F:phosphorelay sensor kinase activity"/>
    <property type="evidence" value="ECO:0007669"/>
    <property type="project" value="InterPro"/>
</dbReference>
<evidence type="ECO:0000256" key="6">
    <source>
        <dbReference type="ARBA" id="ARBA00022692"/>
    </source>
</evidence>
<dbReference type="Pfam" id="PF02518">
    <property type="entry name" value="HATPase_c"/>
    <property type="match status" value="1"/>
</dbReference>
<keyword evidence="8 11" id="KW-1133">Transmembrane helix</keyword>
<dbReference type="Pfam" id="PF00672">
    <property type="entry name" value="HAMP"/>
    <property type="match status" value="1"/>
</dbReference>
<feature type="domain" description="HAMP" evidence="13">
    <location>
        <begin position="177"/>
        <end position="229"/>
    </location>
</feature>
<name>A0AAE3ABG9_9FIRM</name>
<evidence type="ECO:0000256" key="9">
    <source>
        <dbReference type="ARBA" id="ARBA00023012"/>
    </source>
</evidence>
<dbReference type="Gene3D" id="3.30.565.10">
    <property type="entry name" value="Histidine kinase-like ATPase, C-terminal domain"/>
    <property type="match status" value="1"/>
</dbReference>
<evidence type="ECO:0000259" key="13">
    <source>
        <dbReference type="PROSITE" id="PS50885"/>
    </source>
</evidence>
<evidence type="ECO:0000256" key="5">
    <source>
        <dbReference type="ARBA" id="ARBA00022679"/>
    </source>
</evidence>
<proteinExistence type="predicted"/>
<dbReference type="SUPFAM" id="SSF55874">
    <property type="entry name" value="ATPase domain of HSP90 chaperone/DNA topoisomerase II/histidine kinase"/>
    <property type="match status" value="1"/>
</dbReference>
<dbReference type="EC" id="2.7.13.3" evidence="3"/>
<keyword evidence="15" id="KW-1185">Reference proteome</keyword>
<keyword evidence="10 11" id="KW-0472">Membrane</keyword>
<dbReference type="InterPro" id="IPR036890">
    <property type="entry name" value="HATPase_C_sf"/>
</dbReference>
<dbReference type="FunFam" id="3.30.565.10:FF:000006">
    <property type="entry name" value="Sensor histidine kinase WalK"/>
    <property type="match status" value="1"/>
</dbReference>
<dbReference type="SUPFAM" id="SSF158472">
    <property type="entry name" value="HAMP domain-like"/>
    <property type="match status" value="1"/>
</dbReference>
<keyword evidence="6 11" id="KW-0812">Transmembrane</keyword>
<reference evidence="14" key="1">
    <citation type="submission" date="2021-10" db="EMBL/GenBank/DDBJ databases">
        <title>Anaerobic single-cell dispensing facilitates the cultivation of human gut bacteria.</title>
        <authorList>
            <person name="Afrizal A."/>
        </authorList>
    </citation>
    <scope>NUCLEOTIDE SEQUENCE</scope>
    <source>
        <strain evidence="14">CLA-AA-H272</strain>
    </source>
</reference>
<evidence type="ECO:0000256" key="3">
    <source>
        <dbReference type="ARBA" id="ARBA00012438"/>
    </source>
</evidence>
<dbReference type="PROSITE" id="PS50885">
    <property type="entry name" value="HAMP"/>
    <property type="match status" value="1"/>
</dbReference>
<dbReference type="InterPro" id="IPR003661">
    <property type="entry name" value="HisK_dim/P_dom"/>
</dbReference>
<organism evidence="14 15">
    <name type="scientific">Brotocaccenecus cirricatena</name>
    <dbReference type="NCBI Taxonomy" id="3064195"/>
    <lineage>
        <taxon>Bacteria</taxon>
        <taxon>Bacillati</taxon>
        <taxon>Bacillota</taxon>
        <taxon>Clostridia</taxon>
        <taxon>Eubacteriales</taxon>
        <taxon>Oscillospiraceae</taxon>
        <taxon>Brotocaccenecus</taxon>
    </lineage>
</organism>
<keyword evidence="9" id="KW-0902">Two-component regulatory system</keyword>
<dbReference type="PRINTS" id="PR00344">
    <property type="entry name" value="BCTRLSENSOR"/>
</dbReference>
<gene>
    <name evidence="14" type="ORF">LKD37_08295</name>
</gene>
<dbReference type="InterPro" id="IPR036097">
    <property type="entry name" value="HisK_dim/P_sf"/>
</dbReference>
<dbReference type="SUPFAM" id="SSF47384">
    <property type="entry name" value="Homodimeric domain of signal transducing histidine kinase"/>
    <property type="match status" value="1"/>
</dbReference>
<sequence length="460" mass="51109">MSYILIILAVLVLLNTYPLLVSQSLVFRTKETAMKSSVKMVESALSGLPELTEENVGQALASVEETGVSRLLVTDTSGCILFDTREGGSAKGMYAMYTEIVQALDGSDAFYCRYDSHAFLSRGASPVVYRNRIIGAVYAYEYDTQQAELLQSFQTNLTRISLLIGVLVVALSALLSRAFTRKIRELLQAIRQVREGAYSHRASVRGNDEIAQLATEFNSLTDRLQTTEAARRRFVSDASHELKTPLAGIRLLTDSILQTEDMNADTTREFVEDIGREAQRLSRITEDLLRLTRLDSGIQDAAYPVSVSRVLERVVRMLGVVAREKEVTLTYETEEDAVVRATEDDIHQILYNLMENGIKYSGSMGFVHTTLKTVGDTVVISVEDNGIGIPNEDMEHIFERFYRVDKNRSRAVGGTGLGLSIVSDTVRRRGGSIRAQHRQSGSGTVFIVELPLARREEADE</sequence>
<keyword evidence="7 14" id="KW-0418">Kinase</keyword>
<dbReference type="InterPro" id="IPR050428">
    <property type="entry name" value="TCS_sensor_his_kinase"/>
</dbReference>
<comment type="subcellular location">
    <subcellularLocation>
        <location evidence="2">Membrane</location>
    </subcellularLocation>
</comment>
<evidence type="ECO:0000256" key="10">
    <source>
        <dbReference type="ARBA" id="ARBA00023136"/>
    </source>
</evidence>
<dbReference type="PANTHER" id="PTHR45436">
    <property type="entry name" value="SENSOR HISTIDINE KINASE YKOH"/>
    <property type="match status" value="1"/>
</dbReference>
<evidence type="ECO:0000256" key="1">
    <source>
        <dbReference type="ARBA" id="ARBA00000085"/>
    </source>
</evidence>
<dbReference type="Gene3D" id="1.10.287.130">
    <property type="match status" value="1"/>
</dbReference>
<dbReference type="InterPro" id="IPR003660">
    <property type="entry name" value="HAMP_dom"/>
</dbReference>
<evidence type="ECO:0000256" key="11">
    <source>
        <dbReference type="SAM" id="Phobius"/>
    </source>
</evidence>
<evidence type="ECO:0000313" key="14">
    <source>
        <dbReference type="EMBL" id="MCC2129512.1"/>
    </source>
</evidence>
<comment type="catalytic activity">
    <reaction evidence="1">
        <text>ATP + protein L-histidine = ADP + protein N-phospho-L-histidine.</text>
        <dbReference type="EC" id="2.7.13.3"/>
    </reaction>
</comment>
<evidence type="ECO:0000256" key="7">
    <source>
        <dbReference type="ARBA" id="ARBA00022777"/>
    </source>
</evidence>
<dbReference type="GO" id="GO:0005886">
    <property type="term" value="C:plasma membrane"/>
    <property type="evidence" value="ECO:0007669"/>
    <property type="project" value="TreeGrafter"/>
</dbReference>
<evidence type="ECO:0000256" key="4">
    <source>
        <dbReference type="ARBA" id="ARBA00022553"/>
    </source>
</evidence>
<dbReference type="SMART" id="SM00387">
    <property type="entry name" value="HATPase_c"/>
    <property type="match status" value="1"/>
</dbReference>
<dbReference type="Pfam" id="PF00512">
    <property type="entry name" value="HisKA"/>
    <property type="match status" value="1"/>
</dbReference>
<dbReference type="PROSITE" id="PS50109">
    <property type="entry name" value="HIS_KIN"/>
    <property type="match status" value="1"/>
</dbReference>
<comment type="caution">
    <text evidence="14">The sequence shown here is derived from an EMBL/GenBank/DDBJ whole genome shotgun (WGS) entry which is preliminary data.</text>
</comment>
<dbReference type="CDD" id="cd06225">
    <property type="entry name" value="HAMP"/>
    <property type="match status" value="1"/>
</dbReference>
<keyword evidence="5" id="KW-0808">Transferase</keyword>
<evidence type="ECO:0000256" key="2">
    <source>
        <dbReference type="ARBA" id="ARBA00004370"/>
    </source>
</evidence>
<keyword evidence="4" id="KW-0597">Phosphoprotein</keyword>
<accession>A0AAE3ABG9</accession>
<dbReference type="RefSeq" id="WP_302928791.1">
    <property type="nucleotide sequence ID" value="NZ_JAJEPW010000020.1"/>
</dbReference>
<dbReference type="Proteomes" id="UP001199319">
    <property type="component" value="Unassembled WGS sequence"/>
</dbReference>
<dbReference type="InterPro" id="IPR004358">
    <property type="entry name" value="Sig_transdc_His_kin-like_C"/>
</dbReference>
<dbReference type="CDD" id="cd00082">
    <property type="entry name" value="HisKA"/>
    <property type="match status" value="1"/>
</dbReference>
<dbReference type="InterPro" id="IPR005467">
    <property type="entry name" value="His_kinase_dom"/>
</dbReference>
<dbReference type="InterPro" id="IPR003594">
    <property type="entry name" value="HATPase_dom"/>
</dbReference>
<evidence type="ECO:0000313" key="15">
    <source>
        <dbReference type="Proteomes" id="UP001199319"/>
    </source>
</evidence>
<protein>
    <recommendedName>
        <fullName evidence="3">histidine kinase</fullName>
        <ecNumber evidence="3">2.7.13.3</ecNumber>
    </recommendedName>
</protein>
<feature type="transmembrane region" description="Helical" evidence="11">
    <location>
        <begin position="160"/>
        <end position="179"/>
    </location>
</feature>
<dbReference type="EMBL" id="JAJEPW010000020">
    <property type="protein sequence ID" value="MCC2129512.1"/>
    <property type="molecule type" value="Genomic_DNA"/>
</dbReference>
<dbReference type="SMART" id="SM00388">
    <property type="entry name" value="HisKA"/>
    <property type="match status" value="1"/>
</dbReference>
<dbReference type="CDD" id="cd00075">
    <property type="entry name" value="HATPase"/>
    <property type="match status" value="1"/>
</dbReference>
<dbReference type="AlphaFoldDB" id="A0AAE3ABG9"/>
<evidence type="ECO:0000259" key="12">
    <source>
        <dbReference type="PROSITE" id="PS50109"/>
    </source>
</evidence>
<evidence type="ECO:0000256" key="8">
    <source>
        <dbReference type="ARBA" id="ARBA00022989"/>
    </source>
</evidence>
<dbReference type="SMART" id="SM00304">
    <property type="entry name" value="HAMP"/>
    <property type="match status" value="1"/>
</dbReference>
<feature type="domain" description="Histidine kinase" evidence="12">
    <location>
        <begin position="237"/>
        <end position="454"/>
    </location>
</feature>
<dbReference type="Gene3D" id="6.10.340.10">
    <property type="match status" value="1"/>
</dbReference>